<dbReference type="EMBL" id="JAAMOW010000005">
    <property type="protein sequence ID" value="NGY05460.1"/>
    <property type="molecule type" value="Genomic_DNA"/>
</dbReference>
<accession>A0A6M2BSZ1</accession>
<evidence type="ECO:0008006" key="3">
    <source>
        <dbReference type="Google" id="ProtNLM"/>
    </source>
</evidence>
<keyword evidence="2" id="KW-1185">Reference proteome</keyword>
<gene>
    <name evidence="1" type="ORF">G7Y85_11825</name>
</gene>
<proteinExistence type="predicted"/>
<evidence type="ECO:0000313" key="1">
    <source>
        <dbReference type="EMBL" id="NGY05460.1"/>
    </source>
</evidence>
<dbReference type="RefSeq" id="WP_166256970.1">
    <property type="nucleotide sequence ID" value="NZ_JAAMOW010000005.1"/>
</dbReference>
<reference evidence="1 2" key="1">
    <citation type="journal article" date="2014" name="Int. J. Syst. Evol. Microbiol.">
        <title>Solimonas terrae sp. nov., isolated from soil.</title>
        <authorList>
            <person name="Kim S.J."/>
            <person name="Moon J.Y."/>
            <person name="Weon H.Y."/>
            <person name="Ahn J.H."/>
            <person name="Chen W.M."/>
            <person name="Kwon S.W."/>
        </authorList>
    </citation>
    <scope>NUCLEOTIDE SEQUENCE [LARGE SCALE GENOMIC DNA]</scope>
    <source>
        <strain evidence="1 2">KIS83-12</strain>
    </source>
</reference>
<dbReference type="Proteomes" id="UP000472676">
    <property type="component" value="Unassembled WGS sequence"/>
</dbReference>
<dbReference type="Gene3D" id="3.30.530.20">
    <property type="match status" value="1"/>
</dbReference>
<dbReference type="InterPro" id="IPR023393">
    <property type="entry name" value="START-like_dom_sf"/>
</dbReference>
<dbReference type="SUPFAM" id="SSF55961">
    <property type="entry name" value="Bet v1-like"/>
    <property type="match status" value="1"/>
</dbReference>
<name>A0A6M2BSZ1_9GAMM</name>
<evidence type="ECO:0000313" key="2">
    <source>
        <dbReference type="Proteomes" id="UP000472676"/>
    </source>
</evidence>
<comment type="caution">
    <text evidence="1">The sequence shown here is derived from an EMBL/GenBank/DDBJ whole genome shotgun (WGS) entry which is preliminary data.</text>
</comment>
<sequence>MNVDIRIERSVEVDAPFKKVAPLLDDLEGTIKRFPKLRKLTKLGNNAYLWEMSVIGSKVANIAHEVSYGAKYSIDAKRGELSWQPIADRGNATIEGRFKLLDEGDKTKLIFNVRGKLRDVPVPLMYRLLAPPFIQGKFTRLVDIFLESTRDAVLTPKKR</sequence>
<dbReference type="AlphaFoldDB" id="A0A6M2BSZ1"/>
<protein>
    <recommendedName>
        <fullName evidence="3">SRPBCC family protein</fullName>
    </recommendedName>
</protein>
<organism evidence="1 2">
    <name type="scientific">Solimonas terrae</name>
    <dbReference type="NCBI Taxonomy" id="1396819"/>
    <lineage>
        <taxon>Bacteria</taxon>
        <taxon>Pseudomonadati</taxon>
        <taxon>Pseudomonadota</taxon>
        <taxon>Gammaproteobacteria</taxon>
        <taxon>Nevskiales</taxon>
        <taxon>Nevskiaceae</taxon>
        <taxon>Solimonas</taxon>
    </lineage>
</organism>